<dbReference type="PANTHER" id="PTHR13370">
    <property type="entry name" value="RNA METHYLASE-RELATED"/>
    <property type="match status" value="1"/>
</dbReference>
<dbReference type="EMBL" id="CDQK01000002">
    <property type="protein sequence ID" value="CEP21441.1"/>
    <property type="molecule type" value="Genomic_DNA"/>
</dbReference>
<dbReference type="GO" id="GO:0000049">
    <property type="term" value="F:tRNA binding"/>
    <property type="evidence" value="ECO:0007669"/>
    <property type="project" value="UniProtKB-UniRule"/>
</dbReference>
<evidence type="ECO:0000256" key="7">
    <source>
        <dbReference type="ARBA" id="ARBA00022694"/>
    </source>
</evidence>
<evidence type="ECO:0000256" key="9">
    <source>
        <dbReference type="ARBA" id="ARBA00066937"/>
    </source>
</evidence>
<organism evidence="13 14">
    <name type="scientific">Cyberlindnera jadinii (strain ATCC 18201 / CBS 1600 / BCRC 20928 / JCM 3617 / NBRC 0987 / NRRL Y-1542)</name>
    <name type="common">Torula yeast</name>
    <name type="synonym">Candida utilis</name>
    <dbReference type="NCBI Taxonomy" id="983966"/>
    <lineage>
        <taxon>Eukaryota</taxon>
        <taxon>Fungi</taxon>
        <taxon>Dikarya</taxon>
        <taxon>Ascomycota</taxon>
        <taxon>Saccharomycotina</taxon>
        <taxon>Saccharomycetes</taxon>
        <taxon>Phaffomycetales</taxon>
        <taxon>Phaffomycetaceae</taxon>
        <taxon>Cyberlindnera</taxon>
    </lineage>
</organism>
<dbReference type="GO" id="GO:0008033">
    <property type="term" value="P:tRNA processing"/>
    <property type="evidence" value="ECO:0007669"/>
    <property type="project" value="UniProtKB-UniRule"/>
</dbReference>
<evidence type="ECO:0000256" key="2">
    <source>
        <dbReference type="ARBA" id="ARBA00022490"/>
    </source>
</evidence>
<dbReference type="FunFam" id="3.40.50.150:FF:000260">
    <property type="entry name" value="RNA methylase family protein"/>
    <property type="match status" value="1"/>
</dbReference>
<dbReference type="PROSITE" id="PS00092">
    <property type="entry name" value="N6_MTASE"/>
    <property type="match status" value="1"/>
</dbReference>
<comment type="similarity">
    <text evidence="10">Belongs to the class I-like SAM-binding methyltransferase superfamily. TRM11 methyltransferase family.</text>
</comment>
<dbReference type="PIRSF" id="PIRSF017259">
    <property type="entry name" value="tRNA_mtfrase_TRM11"/>
    <property type="match status" value="1"/>
</dbReference>
<keyword evidence="7 10" id="KW-0819">tRNA processing</keyword>
<feature type="domain" description="tRNA (guanine(10)-N(2))-methyltransferase TRMT11 N-terminal" evidence="12">
    <location>
        <begin position="2"/>
        <end position="172"/>
    </location>
</feature>
<protein>
    <recommendedName>
        <fullName evidence="9">tRNA (guanine(10)-N(2))-methyltransferase</fullName>
        <ecNumber evidence="9">2.1.1.214</ecNumber>
    </recommendedName>
</protein>
<evidence type="ECO:0000256" key="4">
    <source>
        <dbReference type="ARBA" id="ARBA00022603"/>
    </source>
</evidence>
<proteinExistence type="inferred from homology"/>
<dbReference type="InterPro" id="IPR016691">
    <property type="entry name" value="TRMT11"/>
</dbReference>
<keyword evidence="4 10" id="KW-0489">Methyltransferase</keyword>
<evidence type="ECO:0000256" key="10">
    <source>
        <dbReference type="PROSITE-ProRule" id="PRU00959"/>
    </source>
</evidence>
<dbReference type="Pfam" id="PF01170">
    <property type="entry name" value="UPF0020"/>
    <property type="match status" value="1"/>
</dbReference>
<dbReference type="GO" id="GO:0160102">
    <property type="term" value="F:tRNA (guanine(10)-N2)-methyltransferase activity"/>
    <property type="evidence" value="ECO:0007669"/>
    <property type="project" value="UniProtKB-EC"/>
</dbReference>
<dbReference type="InterPro" id="IPR029063">
    <property type="entry name" value="SAM-dependent_MTases_sf"/>
</dbReference>
<evidence type="ECO:0000259" key="11">
    <source>
        <dbReference type="Pfam" id="PF01170"/>
    </source>
</evidence>
<reference evidence="14" key="1">
    <citation type="journal article" date="2015" name="J. Biotechnol.">
        <title>The structure of the Cyberlindnera jadinii genome and its relation to Candida utilis analyzed by the occurrence of single nucleotide polymorphisms.</title>
        <authorList>
            <person name="Rupp O."/>
            <person name="Brinkrolf K."/>
            <person name="Buerth C."/>
            <person name="Kunigo M."/>
            <person name="Schneider J."/>
            <person name="Jaenicke S."/>
            <person name="Goesmann A."/>
            <person name="Puehler A."/>
            <person name="Jaeger K.-E."/>
            <person name="Ernst J.F."/>
        </authorList>
    </citation>
    <scope>NUCLEOTIDE SEQUENCE [LARGE SCALE GENOMIC DNA]</scope>
    <source>
        <strain evidence="14">ATCC 18201 / CBS 1600 / BCRC 20928 / JCM 3617 / NBRC 0987 / NRRL Y-1542</strain>
    </source>
</reference>
<keyword evidence="5 10" id="KW-0808">Transferase</keyword>
<dbReference type="Pfam" id="PF25904">
    <property type="entry name" value="Tmrp11_N"/>
    <property type="match status" value="1"/>
</dbReference>
<evidence type="ECO:0000313" key="13">
    <source>
        <dbReference type="EMBL" id="CEP21441.1"/>
    </source>
</evidence>
<dbReference type="Proteomes" id="UP000038830">
    <property type="component" value="Unassembled WGS sequence"/>
</dbReference>
<evidence type="ECO:0000256" key="3">
    <source>
        <dbReference type="ARBA" id="ARBA00022555"/>
    </source>
</evidence>
<dbReference type="PROSITE" id="PS51627">
    <property type="entry name" value="SAM_MT_TRM11"/>
    <property type="match status" value="1"/>
</dbReference>
<dbReference type="PANTHER" id="PTHR13370:SF3">
    <property type="entry name" value="TRNA (GUANINE(10)-N2)-METHYLTRANSFERASE HOMOLOG"/>
    <property type="match status" value="1"/>
</dbReference>
<dbReference type="Gene3D" id="3.40.50.150">
    <property type="entry name" value="Vaccinia Virus protein VP39"/>
    <property type="match status" value="1"/>
</dbReference>
<keyword evidence="2" id="KW-0963">Cytoplasm</keyword>
<dbReference type="GO" id="GO:0043527">
    <property type="term" value="C:tRNA methyltransferase complex"/>
    <property type="evidence" value="ECO:0007669"/>
    <property type="project" value="UniProtKB-ARBA"/>
</dbReference>
<dbReference type="InterPro" id="IPR059073">
    <property type="entry name" value="TRMT11_N"/>
</dbReference>
<dbReference type="InterPro" id="IPR000241">
    <property type="entry name" value="RlmKL-like_Mtase"/>
</dbReference>
<keyword evidence="6 10" id="KW-0949">S-adenosyl-L-methionine</keyword>
<dbReference type="GO" id="GO:0005737">
    <property type="term" value="C:cytoplasm"/>
    <property type="evidence" value="ECO:0007669"/>
    <property type="project" value="UniProtKB-SubCell"/>
</dbReference>
<dbReference type="PRINTS" id="PR00507">
    <property type="entry name" value="N12N6MTFRASE"/>
</dbReference>
<dbReference type="GO" id="GO:0032259">
    <property type="term" value="P:methylation"/>
    <property type="evidence" value="ECO:0007669"/>
    <property type="project" value="UniProtKB-UniRule"/>
</dbReference>
<name>A0A0H5C1A6_CYBJN</name>
<dbReference type="AlphaFoldDB" id="A0A0H5C1A6"/>
<evidence type="ECO:0000256" key="5">
    <source>
        <dbReference type="ARBA" id="ARBA00022679"/>
    </source>
</evidence>
<evidence type="ECO:0000256" key="6">
    <source>
        <dbReference type="ARBA" id="ARBA00022691"/>
    </source>
</evidence>
<dbReference type="SUPFAM" id="SSF53335">
    <property type="entry name" value="S-adenosyl-L-methionine-dependent methyltransferases"/>
    <property type="match status" value="1"/>
</dbReference>
<keyword evidence="3 10" id="KW-0820">tRNA-binding</keyword>
<accession>A0A0H5C1A6</accession>
<gene>
    <name evidence="13" type="ORF">BN1211_1531</name>
</gene>
<dbReference type="InterPro" id="IPR002052">
    <property type="entry name" value="DNA_methylase_N6_adenine_CS"/>
</dbReference>
<feature type="domain" description="Ribosomal RNA large subunit methyltransferase K/L-like methyltransferase" evidence="11">
    <location>
        <begin position="184"/>
        <end position="298"/>
    </location>
</feature>
<evidence type="ECO:0000313" key="14">
    <source>
        <dbReference type="Proteomes" id="UP000038830"/>
    </source>
</evidence>
<evidence type="ECO:0000256" key="8">
    <source>
        <dbReference type="ARBA" id="ARBA00022884"/>
    </source>
</evidence>
<dbReference type="EC" id="2.1.1.214" evidence="9"/>
<keyword evidence="8 10" id="KW-0694">RNA-binding</keyword>
<evidence type="ECO:0000259" key="12">
    <source>
        <dbReference type="Pfam" id="PF25904"/>
    </source>
</evidence>
<sequence>MKEYVIFLAQQHPTFRVAELRALADLYKFEVDLSGHDEKSPFLIVRLENDDQASKLVSRGILSRGIYELWGVGDTEEELHQDVKRRSSHLWEKYNQCTFKFDVLAYKGKRSNVEKIRLIERFGYLDFHGAIRMKNPDQVFTILEHYTPPTEHDAAELPSKYYFGREVELSGRSRGVLEKYDLKKRKYIGTTTFEAELALVTCNLAHCVPGSIMYDPFVGTGSFLVAGAHYGCLTVGSDIDGRLIKGKGNANIKANFKQYGMPHLFMDVLTMDFTHNALRDDLVIDTIVCDPPYGIREGLKVLGAKNPERFEGKENIEIDGEKAYLKKDYIPTKKPYELDSLLYDLLEFASRRLPIGGRLAFWMPTANDNFEPTIIPLHRNLELKHHLVQEFNKWSRRLLVYVNHGDGYNGEENRAVTMHQEFRKMYFRSRRGESTTLADQEKEG</sequence>
<comment type="subcellular location">
    <subcellularLocation>
        <location evidence="1">Cytoplasm</location>
    </subcellularLocation>
</comment>
<evidence type="ECO:0000256" key="1">
    <source>
        <dbReference type="ARBA" id="ARBA00004496"/>
    </source>
</evidence>